<evidence type="ECO:0000256" key="10">
    <source>
        <dbReference type="SAM" id="SignalP"/>
    </source>
</evidence>
<dbReference type="GO" id="GO:0012505">
    <property type="term" value="C:endomembrane system"/>
    <property type="evidence" value="ECO:0007669"/>
    <property type="project" value="UniProtKB-SubCell"/>
</dbReference>
<evidence type="ECO:0000256" key="4">
    <source>
        <dbReference type="ARBA" id="ARBA00022679"/>
    </source>
</evidence>
<feature type="signal peptide" evidence="10">
    <location>
        <begin position="1"/>
        <end position="21"/>
    </location>
</feature>
<keyword evidence="4" id="KW-0808">Transferase</keyword>
<dbReference type="GO" id="GO:0016020">
    <property type="term" value="C:membrane"/>
    <property type="evidence" value="ECO:0007669"/>
    <property type="project" value="UniProtKB-SubCell"/>
</dbReference>
<organism evidence="12 13">
    <name type="scientific">Drosophila lebanonensis</name>
    <name type="common">Fruit fly</name>
    <name type="synonym">Scaptodrosophila lebanonensis</name>
    <dbReference type="NCBI Taxonomy" id="7225"/>
    <lineage>
        <taxon>Eukaryota</taxon>
        <taxon>Metazoa</taxon>
        <taxon>Ecdysozoa</taxon>
        <taxon>Arthropoda</taxon>
        <taxon>Hexapoda</taxon>
        <taxon>Insecta</taxon>
        <taxon>Pterygota</taxon>
        <taxon>Neoptera</taxon>
        <taxon>Endopterygota</taxon>
        <taxon>Diptera</taxon>
        <taxon>Brachycera</taxon>
        <taxon>Muscomorpha</taxon>
        <taxon>Ephydroidea</taxon>
        <taxon>Drosophilidae</taxon>
        <taxon>Scaptodrosophila</taxon>
    </lineage>
</organism>
<evidence type="ECO:0000256" key="2">
    <source>
        <dbReference type="ARBA" id="ARBA00008661"/>
    </source>
</evidence>
<keyword evidence="8" id="KW-0472">Membrane</keyword>
<dbReference type="FunFam" id="3.90.550.50:FF:000008">
    <property type="entry name" value="Beta-1,3-glucosyltransferase"/>
    <property type="match status" value="1"/>
</dbReference>
<keyword evidence="5" id="KW-0812">Transmembrane</keyword>
<dbReference type="Gene3D" id="3.90.550.50">
    <property type="match status" value="1"/>
</dbReference>
<dbReference type="AlphaFoldDB" id="A0A6J2TMB0"/>
<dbReference type="Proteomes" id="UP000504634">
    <property type="component" value="Unplaced"/>
</dbReference>
<protein>
    <submittedName>
        <fullName evidence="13">Beta-1,3-glucosyltransferase isoform X1</fullName>
    </submittedName>
</protein>
<evidence type="ECO:0000313" key="13">
    <source>
        <dbReference type="RefSeq" id="XP_030377696.1"/>
    </source>
</evidence>
<keyword evidence="6" id="KW-0735">Signal-anchor</keyword>
<evidence type="ECO:0000256" key="6">
    <source>
        <dbReference type="ARBA" id="ARBA00022968"/>
    </source>
</evidence>
<evidence type="ECO:0000256" key="8">
    <source>
        <dbReference type="ARBA" id="ARBA00023136"/>
    </source>
</evidence>
<evidence type="ECO:0000256" key="5">
    <source>
        <dbReference type="ARBA" id="ARBA00022692"/>
    </source>
</evidence>
<evidence type="ECO:0000256" key="3">
    <source>
        <dbReference type="ARBA" id="ARBA00022676"/>
    </source>
</evidence>
<dbReference type="InterPro" id="IPR003378">
    <property type="entry name" value="Fringe-like_glycosylTrfase"/>
</dbReference>
<keyword evidence="10" id="KW-0732">Signal</keyword>
<evidence type="ECO:0000256" key="9">
    <source>
        <dbReference type="ARBA" id="ARBA00037847"/>
    </source>
</evidence>
<comment type="similarity">
    <text evidence="2">Belongs to the glycosyltransferase 31 family.</text>
</comment>
<keyword evidence="3" id="KW-0328">Glycosyltransferase</keyword>
<reference evidence="13" key="1">
    <citation type="submission" date="2025-08" db="UniProtKB">
        <authorList>
            <consortium name="RefSeq"/>
        </authorList>
    </citation>
    <scope>IDENTIFICATION</scope>
    <source>
        <strain evidence="13">11010-0011.00</strain>
        <tissue evidence="13">Whole body</tissue>
    </source>
</reference>
<dbReference type="PANTHER" id="PTHR10811">
    <property type="entry name" value="FRINGE-RELATED"/>
    <property type="match status" value="1"/>
</dbReference>
<accession>A0A6J2TMB0</accession>
<evidence type="ECO:0000256" key="1">
    <source>
        <dbReference type="ARBA" id="ARBA00004606"/>
    </source>
</evidence>
<dbReference type="GO" id="GO:0016757">
    <property type="term" value="F:glycosyltransferase activity"/>
    <property type="evidence" value="ECO:0007669"/>
    <property type="project" value="UniProtKB-KW"/>
</dbReference>
<dbReference type="OrthoDB" id="421979at2759"/>
<gene>
    <name evidence="13" type="primary">LOC115626456</name>
</gene>
<keyword evidence="12" id="KW-1185">Reference proteome</keyword>
<name>A0A6J2TMB0_DROLE</name>
<proteinExistence type="inferred from homology"/>
<feature type="domain" description="Fringe-like glycosyltransferase" evidence="11">
    <location>
        <begin position="302"/>
        <end position="521"/>
    </location>
</feature>
<dbReference type="GeneID" id="115626456"/>
<evidence type="ECO:0000313" key="12">
    <source>
        <dbReference type="Proteomes" id="UP000504634"/>
    </source>
</evidence>
<comment type="subcellular location">
    <subcellularLocation>
        <location evidence="9">Endomembrane system</location>
        <topology evidence="9">Single-pass membrane protein</topology>
    </subcellularLocation>
    <subcellularLocation>
        <location evidence="1">Membrane</location>
        <topology evidence="1">Single-pass type II membrane protein</topology>
    </subcellularLocation>
</comment>
<keyword evidence="7" id="KW-1133">Transmembrane helix</keyword>
<evidence type="ECO:0000259" key="11">
    <source>
        <dbReference type="Pfam" id="PF02434"/>
    </source>
</evidence>
<dbReference type="RefSeq" id="XP_030377696.1">
    <property type="nucleotide sequence ID" value="XM_030521836.1"/>
</dbReference>
<dbReference type="Pfam" id="PF02434">
    <property type="entry name" value="Fringe"/>
    <property type="match status" value="1"/>
</dbReference>
<feature type="chain" id="PRO_5026733630" evidence="10">
    <location>
        <begin position="22"/>
        <end position="576"/>
    </location>
</feature>
<sequence>MQLKFYLLSGLFLLSFLGGNSEILVLISCPTAQPLAEQNCRALRENLRQQQLAAAFPQDYVIKVHIMYELFNYWTLLDALPHLQGQTRLLNAHTEWIIWCQHNTHVSSLRVLLEQLQQQNSQELAYYGHALYDAEATIVHHFAHYKNPTWFPYPMLSAGIIFTGPLLRSLAELVAINASKRHSEFAIDAAHELARYLFDNLSPNASGKLKAPYNSVNGKGGAEDGTDGQMLQHKIILKSAAYICPRANVSPSLSSPSSASLSPKTTDVPCLLHAKPETSPTVLPADLVANGRKVVETASCLHTTSSHMYFAIKTCAKFHKERIPIIERTWAPDARQRKYYSDVADASIPTESTGIPNVETGHCAKTLAILQLSLKDISEQMKWAERQGQGRQSIRWLVVVDDDTLLSVPRLSALLSCYNHSAHIYLGERYGYRLYASDGFNYLTGGAGIVFSLPLARLIVKRCSCPTIAAPDDMVLGYCLHALGVPALHSPAFHQARPQDYSPTLLQLIPPISFHKLEHTQPVHTYRHWLGGAYDNTSLGLTPGAAARATTSNYDLGLLKMHVASGFEAASKHLDL</sequence>
<evidence type="ECO:0000256" key="7">
    <source>
        <dbReference type="ARBA" id="ARBA00022989"/>
    </source>
</evidence>